<dbReference type="GO" id="GO:0005576">
    <property type="term" value="C:extracellular region"/>
    <property type="evidence" value="ECO:0007669"/>
    <property type="project" value="UniProtKB-SubCell"/>
</dbReference>
<dbReference type="InterPro" id="IPR020811">
    <property type="entry name" value="Enolase_N"/>
</dbReference>
<keyword evidence="16" id="KW-0670">Pyruvate</keyword>
<dbReference type="InterPro" id="IPR020809">
    <property type="entry name" value="Enolase_CS"/>
</dbReference>
<evidence type="ECO:0000256" key="6">
    <source>
        <dbReference type="ARBA" id="ARBA00022842"/>
    </source>
</evidence>
<proteinExistence type="inferred from homology"/>
<keyword evidence="8 10" id="KW-0456">Lyase</keyword>
<dbReference type="HAMAP" id="MF_00318">
    <property type="entry name" value="Enolase"/>
    <property type="match status" value="1"/>
</dbReference>
<dbReference type="Pfam" id="PF00113">
    <property type="entry name" value="Enolase_C"/>
    <property type="match status" value="1"/>
</dbReference>
<dbReference type="NCBIfam" id="TIGR01060">
    <property type="entry name" value="eno"/>
    <property type="match status" value="1"/>
</dbReference>
<feature type="binding site" evidence="10">
    <location>
        <position position="344"/>
    </location>
    <ligand>
        <name>(2R)-2-phosphoglycerate</name>
        <dbReference type="ChEBI" id="CHEBI:58289"/>
    </ligand>
</feature>
<dbReference type="PRINTS" id="PR00148">
    <property type="entry name" value="ENOLASE"/>
</dbReference>
<feature type="binding site" evidence="10">
    <location>
        <position position="170"/>
    </location>
    <ligand>
        <name>(2R)-2-phosphoglycerate</name>
        <dbReference type="ChEBI" id="CHEBI:58289"/>
    </ligand>
</feature>
<dbReference type="Pfam" id="PF03952">
    <property type="entry name" value="Enolase_N"/>
    <property type="match status" value="1"/>
</dbReference>
<feature type="binding site" evidence="10">
    <location>
        <position position="373"/>
    </location>
    <ligand>
        <name>(2R)-2-phosphoglycerate</name>
        <dbReference type="ChEBI" id="CHEBI:58289"/>
    </ligand>
</feature>
<dbReference type="SUPFAM" id="SSF54826">
    <property type="entry name" value="Enolase N-terminal domain-like"/>
    <property type="match status" value="1"/>
</dbReference>
<dbReference type="GO" id="GO:0006096">
    <property type="term" value="P:glycolytic process"/>
    <property type="evidence" value="ECO:0007669"/>
    <property type="project" value="UniProtKB-UniRule"/>
</dbReference>
<dbReference type="GO" id="GO:0000015">
    <property type="term" value="C:phosphopyruvate hydratase complex"/>
    <property type="evidence" value="ECO:0007669"/>
    <property type="project" value="InterPro"/>
</dbReference>
<feature type="binding site" evidence="12">
    <location>
        <position position="292"/>
    </location>
    <ligand>
        <name>substrate</name>
    </ligand>
</feature>
<evidence type="ECO:0000256" key="11">
    <source>
        <dbReference type="PIRSR" id="PIRSR001400-1"/>
    </source>
</evidence>
<evidence type="ECO:0000259" key="15">
    <source>
        <dbReference type="SMART" id="SM01193"/>
    </source>
</evidence>
<comment type="cofactor">
    <cofactor evidence="13">
        <name>Mg(2+)</name>
        <dbReference type="ChEBI" id="CHEBI:18420"/>
    </cofactor>
    <text evidence="13">Mg(2+) is required for catalysis and for stabilizing the dimer.</text>
</comment>
<feature type="binding site" evidence="12">
    <location>
        <begin position="371"/>
        <end position="374"/>
    </location>
    <ligand>
        <name>substrate</name>
    </ligand>
</feature>
<keyword evidence="10" id="KW-0963">Cytoplasm</keyword>
<dbReference type="PROSITE" id="PS00164">
    <property type="entry name" value="ENOLASE"/>
    <property type="match status" value="1"/>
</dbReference>
<evidence type="ECO:0000256" key="5">
    <source>
        <dbReference type="ARBA" id="ARBA00022525"/>
    </source>
</evidence>
<evidence type="ECO:0000256" key="13">
    <source>
        <dbReference type="PIRSR" id="PIRSR001400-3"/>
    </source>
</evidence>
<dbReference type="EMBL" id="JACETM010000010">
    <property type="protein sequence ID" value="MBA4723908.1"/>
    <property type="molecule type" value="Genomic_DNA"/>
</dbReference>
<dbReference type="GO" id="GO:0000287">
    <property type="term" value="F:magnesium ion binding"/>
    <property type="evidence" value="ECO:0007669"/>
    <property type="project" value="UniProtKB-UniRule"/>
</dbReference>
<dbReference type="GO" id="GO:0009986">
    <property type="term" value="C:cell surface"/>
    <property type="evidence" value="ECO:0007669"/>
    <property type="project" value="UniProtKB-SubCell"/>
</dbReference>
<dbReference type="PANTHER" id="PTHR11902">
    <property type="entry name" value="ENOLASE"/>
    <property type="match status" value="1"/>
</dbReference>
<feature type="binding site" evidence="10">
    <location>
        <position position="395"/>
    </location>
    <ligand>
        <name>(2R)-2-phosphoglycerate</name>
        <dbReference type="ChEBI" id="CHEBI:58289"/>
    </ligand>
</feature>
<comment type="similarity">
    <text evidence="2 10">Belongs to the enolase family.</text>
</comment>
<name>A0A838YWL8_9GAMM</name>
<dbReference type="Proteomes" id="UP000585327">
    <property type="component" value="Unassembled WGS sequence"/>
</dbReference>
<comment type="subcellular location">
    <subcellularLocation>
        <location evidence="10">Cytoplasm</location>
    </subcellularLocation>
    <subcellularLocation>
        <location evidence="10">Secreted</location>
    </subcellularLocation>
    <subcellularLocation>
        <location evidence="10">Cell surface</location>
    </subcellularLocation>
    <text evidence="10">Fractions of enolase are present in both the cytoplasm and on the cell surface.</text>
</comment>
<evidence type="ECO:0000256" key="1">
    <source>
        <dbReference type="ARBA" id="ARBA00005031"/>
    </source>
</evidence>
<comment type="function">
    <text evidence="9 10">Catalyzes the reversible conversion of 2-phosphoglycerate (2-PG) into phosphoenolpyruvate (PEP). It is essential for the degradation of carbohydrates via glycolysis.</text>
</comment>
<feature type="active site" description="Proton acceptor" evidence="10 11">
    <location>
        <position position="344"/>
    </location>
</feature>
<accession>A0A838YWL8</accession>
<comment type="cofactor">
    <cofactor evidence="10">
        <name>Mg(2+)</name>
        <dbReference type="ChEBI" id="CHEBI:18420"/>
    </cofactor>
    <text evidence="10">Binds a second Mg(2+) ion via substrate during catalysis.</text>
</comment>
<comment type="pathway">
    <text evidence="1 10">Carbohydrate degradation; glycolysis; pyruvate from D-glyceraldehyde 3-phosphate: step 4/5.</text>
</comment>
<evidence type="ECO:0000256" key="2">
    <source>
        <dbReference type="ARBA" id="ARBA00009604"/>
    </source>
</evidence>
<evidence type="ECO:0000313" key="16">
    <source>
        <dbReference type="EMBL" id="MBA4723908.1"/>
    </source>
</evidence>
<keyword evidence="10 13" id="KW-0479">Metal-binding</keyword>
<evidence type="ECO:0000256" key="9">
    <source>
        <dbReference type="ARBA" id="ARBA00045763"/>
    </source>
</evidence>
<dbReference type="EC" id="4.2.1.11" evidence="3 10"/>
<dbReference type="SMART" id="SM01193">
    <property type="entry name" value="Enolase_N"/>
    <property type="match status" value="1"/>
</dbReference>
<evidence type="ECO:0000313" key="17">
    <source>
        <dbReference type="Proteomes" id="UP000585327"/>
    </source>
</evidence>
<dbReference type="InterPro" id="IPR029017">
    <property type="entry name" value="Enolase-like_N"/>
</dbReference>
<feature type="binding site" evidence="10 13">
    <location>
        <position position="249"/>
    </location>
    <ligand>
        <name>Mg(2+)</name>
        <dbReference type="ChEBI" id="CHEBI:18420"/>
    </ligand>
</feature>
<evidence type="ECO:0000256" key="8">
    <source>
        <dbReference type="ARBA" id="ARBA00023239"/>
    </source>
</evidence>
<dbReference type="SFLD" id="SFLDF00002">
    <property type="entry name" value="enolase"/>
    <property type="match status" value="1"/>
</dbReference>
<feature type="binding site" evidence="12">
    <location>
        <position position="319"/>
    </location>
    <ligand>
        <name>substrate</name>
    </ligand>
</feature>
<dbReference type="SUPFAM" id="SSF51604">
    <property type="entry name" value="Enolase C-terminal domain-like"/>
    <property type="match status" value="1"/>
</dbReference>
<dbReference type="SFLD" id="SFLDG00178">
    <property type="entry name" value="enolase"/>
    <property type="match status" value="1"/>
</dbReference>
<dbReference type="InterPro" id="IPR000941">
    <property type="entry name" value="Enolase"/>
</dbReference>
<evidence type="ECO:0000256" key="10">
    <source>
        <dbReference type="HAMAP-Rule" id="MF_00318"/>
    </source>
</evidence>
<reference evidence="16 17" key="1">
    <citation type="submission" date="2020-06" db="EMBL/GenBank/DDBJ databases">
        <title>Dysbiosis in marine aquaculture revealed through microbiome analysis: reverse ecology for environmental sustainability.</title>
        <authorList>
            <person name="Haro-Moreno J.M."/>
            <person name="Coutinho F.H."/>
            <person name="Zaragoza-Solas A."/>
            <person name="Picazo A."/>
            <person name="Almagro-Moreno S."/>
            <person name="Lopez-Perez M."/>
        </authorList>
    </citation>
    <scope>NUCLEOTIDE SEQUENCE [LARGE SCALE GENOMIC DNA]</scope>
    <source>
        <strain evidence="16">MCMED-G42</strain>
    </source>
</reference>
<keyword evidence="5 10" id="KW-0964">Secreted</keyword>
<feature type="binding site" evidence="10">
    <location>
        <position position="374"/>
    </location>
    <ligand>
        <name>(2R)-2-phosphoglycerate</name>
        <dbReference type="ChEBI" id="CHEBI:58289"/>
    </ligand>
</feature>
<dbReference type="InterPro" id="IPR036849">
    <property type="entry name" value="Enolase-like_C_sf"/>
</dbReference>
<dbReference type="SFLD" id="SFLDS00001">
    <property type="entry name" value="Enolase"/>
    <property type="match status" value="1"/>
</dbReference>
<dbReference type="PANTHER" id="PTHR11902:SF1">
    <property type="entry name" value="ENOLASE"/>
    <property type="match status" value="1"/>
</dbReference>
<feature type="binding site" evidence="12">
    <location>
        <position position="162"/>
    </location>
    <ligand>
        <name>substrate</name>
    </ligand>
</feature>
<sequence>MSTITSVKAIQVLDSRGLPTVSCSIKLSDGSYASAIVPSGASTGTKEALELRDGTGAYLGKGVQKAVTNINNIIAPAIINLDPEKQAEIDKIIIDLDGTSDKSKLGANAILAVSLAISHVAAKSKNIDLFEHFSSIFKDITGNTPSKSLPMPMLNILNGGEHADNNIDIQEFMIIPSNAKSFQEAMRWSSEIYWNLKNILKKQSLSTAVGDEGGFAPNLKSNEEALSLILDSISKSGLVPGEDVFLALDCASSEFYDGKNYNLKGEGRSLSSDEFVSYLEELVNKYPIISIEDGMDENDFDGWKLLTDRIGKKCQLVGDDLFVTNKTIFQQGIDLGLGNSILVKFNQIGTISETMETIHLANTNGYSSIISHRSGETEDTTISDLAVGLGAGQIKTGAPCRSDRVAKYNRILWIESDSENIKLSE</sequence>
<dbReference type="UniPathway" id="UPA00109">
    <property type="reaction ID" value="UER00187"/>
</dbReference>
<dbReference type="AlphaFoldDB" id="A0A838YWL8"/>
<organism evidence="16 17">
    <name type="scientific">SAR86 cluster bacterium</name>
    <dbReference type="NCBI Taxonomy" id="2030880"/>
    <lineage>
        <taxon>Bacteria</taxon>
        <taxon>Pseudomonadati</taxon>
        <taxon>Pseudomonadota</taxon>
        <taxon>Gammaproteobacteria</taxon>
        <taxon>SAR86 cluster</taxon>
    </lineage>
</organism>
<gene>
    <name evidence="10 16" type="primary">eno</name>
    <name evidence="16" type="ORF">H2021_01705</name>
</gene>
<evidence type="ECO:0000259" key="14">
    <source>
        <dbReference type="SMART" id="SM01192"/>
    </source>
</evidence>
<feature type="binding site" evidence="10 13">
    <location>
        <position position="292"/>
    </location>
    <ligand>
        <name>Mg(2+)</name>
        <dbReference type="ChEBI" id="CHEBI:18420"/>
    </ligand>
</feature>
<dbReference type="Gene3D" id="3.20.20.120">
    <property type="entry name" value="Enolase-like C-terminal domain"/>
    <property type="match status" value="1"/>
</dbReference>
<keyword evidence="6 10" id="KW-0460">Magnesium</keyword>
<feature type="domain" description="Enolase N-terminal" evidence="15">
    <location>
        <begin position="4"/>
        <end position="133"/>
    </location>
</feature>
<feature type="binding site" evidence="12">
    <location>
        <position position="395"/>
    </location>
    <ligand>
        <name>substrate</name>
    </ligand>
</feature>
<dbReference type="CDD" id="cd03313">
    <property type="entry name" value="enolase"/>
    <property type="match status" value="1"/>
</dbReference>
<evidence type="ECO:0000256" key="4">
    <source>
        <dbReference type="ARBA" id="ARBA00017068"/>
    </source>
</evidence>
<protein>
    <recommendedName>
        <fullName evidence="4 10">Enolase</fullName>
        <ecNumber evidence="3 10">4.2.1.11</ecNumber>
    </recommendedName>
    <alternativeName>
        <fullName evidence="10">2-phospho-D-glycerate hydro-lyase</fullName>
    </alternativeName>
    <alternativeName>
        <fullName evidence="10">2-phosphoglycerate dehydratase</fullName>
    </alternativeName>
</protein>
<comment type="caution">
    <text evidence="16">The sequence shown here is derived from an EMBL/GenBank/DDBJ whole genome shotgun (WGS) entry which is preliminary data.</text>
</comment>
<dbReference type="InterPro" id="IPR020810">
    <property type="entry name" value="Enolase_C"/>
</dbReference>
<dbReference type="PIRSF" id="PIRSF001400">
    <property type="entry name" value="Enolase"/>
    <property type="match status" value="1"/>
</dbReference>
<evidence type="ECO:0000256" key="7">
    <source>
        <dbReference type="ARBA" id="ARBA00023152"/>
    </source>
</evidence>
<comment type="catalytic activity">
    <reaction evidence="10">
        <text>(2R)-2-phosphoglycerate = phosphoenolpyruvate + H2O</text>
        <dbReference type="Rhea" id="RHEA:10164"/>
        <dbReference type="ChEBI" id="CHEBI:15377"/>
        <dbReference type="ChEBI" id="CHEBI:58289"/>
        <dbReference type="ChEBI" id="CHEBI:58702"/>
        <dbReference type="EC" id="4.2.1.11"/>
    </reaction>
</comment>
<feature type="domain" description="Enolase C-terminal TIM barrel" evidence="14">
    <location>
        <begin position="146"/>
        <end position="423"/>
    </location>
</feature>
<comment type="subunit">
    <text evidence="10">Component of the RNA degradosome, a multiprotein complex involved in RNA processing and mRNA degradation.</text>
</comment>
<keyword evidence="7 10" id="KW-0324">Glycolysis</keyword>
<dbReference type="SMART" id="SM01192">
    <property type="entry name" value="Enolase_C"/>
    <property type="match status" value="1"/>
</dbReference>
<feature type="active site" description="Proton donor" evidence="10 11">
    <location>
        <position position="212"/>
    </location>
</feature>
<evidence type="ECO:0000256" key="12">
    <source>
        <dbReference type="PIRSR" id="PIRSR001400-2"/>
    </source>
</evidence>
<feature type="binding site" evidence="10 13">
    <location>
        <position position="319"/>
    </location>
    <ligand>
        <name>Mg(2+)</name>
        <dbReference type="ChEBI" id="CHEBI:18420"/>
    </ligand>
</feature>
<feature type="binding site" evidence="12">
    <location>
        <position position="171"/>
    </location>
    <ligand>
        <name>substrate</name>
    </ligand>
</feature>
<dbReference type="GO" id="GO:0004634">
    <property type="term" value="F:phosphopyruvate hydratase activity"/>
    <property type="evidence" value="ECO:0007669"/>
    <property type="project" value="UniProtKB-UniRule"/>
</dbReference>
<evidence type="ECO:0000256" key="3">
    <source>
        <dbReference type="ARBA" id="ARBA00012058"/>
    </source>
</evidence>
<dbReference type="Gene3D" id="3.30.390.10">
    <property type="entry name" value="Enolase-like, N-terminal domain"/>
    <property type="match status" value="1"/>
</dbReference>